<feature type="signal peptide" evidence="1">
    <location>
        <begin position="1"/>
        <end position="18"/>
    </location>
</feature>
<organism evidence="4 5">
    <name type="scientific">Petrimonas mucosa</name>
    <dbReference type="NCBI Taxonomy" id="1642646"/>
    <lineage>
        <taxon>Bacteria</taxon>
        <taxon>Pseudomonadati</taxon>
        <taxon>Bacteroidota</taxon>
        <taxon>Bacteroidia</taxon>
        <taxon>Bacteroidales</taxon>
        <taxon>Dysgonomonadaceae</taxon>
        <taxon>Petrimonas</taxon>
    </lineage>
</organism>
<protein>
    <recommendedName>
        <fullName evidence="6">Non-reducing end beta-L-arabinofuranosidase</fullName>
    </recommendedName>
</protein>
<keyword evidence="5" id="KW-1185">Reference proteome</keyword>
<proteinExistence type="predicted"/>
<dbReference type="InterPro" id="IPR008928">
    <property type="entry name" value="6-hairpin_glycosidase_sf"/>
</dbReference>
<dbReference type="Proteomes" id="UP000178485">
    <property type="component" value="Chromosome i"/>
</dbReference>
<dbReference type="InterPro" id="IPR012878">
    <property type="entry name" value="Beta-AFase-like_GH127_cat"/>
</dbReference>
<feature type="domain" description="Non-reducing end beta-L-arabinofuranosidase-like GH127 catalytic" evidence="2">
    <location>
        <begin position="69"/>
        <end position="398"/>
    </location>
</feature>
<dbReference type="AlphaFoldDB" id="A0A1G4G632"/>
<dbReference type="InterPro" id="IPR049174">
    <property type="entry name" value="Beta-AFase-like"/>
</dbReference>
<evidence type="ECO:0000259" key="2">
    <source>
        <dbReference type="Pfam" id="PF07944"/>
    </source>
</evidence>
<dbReference type="Pfam" id="PF07944">
    <property type="entry name" value="Beta-AFase-like_GH127_cat"/>
    <property type="match status" value="1"/>
</dbReference>
<sequence length="622" mass="69640">MRHSLLILLLLSSTILSAQVKPVVKDSYSPATSAIIREKVGEKLQASYNNRILAQDIDKLIDPFTRHDEHSCWQGEFWGKWFTSAVLAYRYHPTPELKQKLDNAVKGLIATQTKEGYIGNYAPESRLMAWDIWGRKYVMLGLIAYYDITSEKTSLNAAVKEADFLIRELNEKQTPIVKLGNHRGMAASSVLEPITQLYVRTGNKKYLDFAEEIVRQWEDKSIDGPQLISKSDLPVGERFPKPEKSWYGWEQGQKAYEMMSCYEGLTELHRLTGKPLYREAAEKTWQSILDTEINIAGSGAAMEAWFGGKALQAIPINHFQETCVTATWIKFSQQLLRLTGEAKYADAIEIAFYNALLGAMRPDGSDWAKYTPLSGQRLEGSEQCGMGLNCCNASGPRGLFTIPHTAVMASEKGAAVNFYIDGVYELKTPGGNAVVIEQQTDYPLSGEIAISVKLKKPEQFSLAIRIPGWSEKSTVRVNGEPVEGGVPGKYLTISRTWKENDKISISLDMRAKVHSTGEKPVYKAITRGPVVLTRDERLNGPGLEAILAPISDKEGYIEVTPKKSNNPDIWMIFSARFMPESYTETGASPVEVELCDYASAGNTMTDYPFFNVWLPQLYDPRY</sequence>
<gene>
    <name evidence="4" type="ORF">ING2E5A_1167</name>
</gene>
<dbReference type="SUPFAM" id="SSF48208">
    <property type="entry name" value="Six-hairpin glycosidases"/>
    <property type="match status" value="1"/>
</dbReference>
<keyword evidence="1" id="KW-0732">Signal</keyword>
<dbReference type="RefSeq" id="WP_154670041.1">
    <property type="nucleotide sequence ID" value="NZ_LT608328.1"/>
</dbReference>
<name>A0A1G4G632_9BACT</name>
<feature type="domain" description="Non-reducing end beta-L-arabinofuranosidase-like GH127 middle" evidence="3">
    <location>
        <begin position="415"/>
        <end position="509"/>
    </location>
</feature>
<evidence type="ECO:0000259" key="3">
    <source>
        <dbReference type="Pfam" id="PF20736"/>
    </source>
</evidence>
<accession>A0A1G4G632</accession>
<reference evidence="4 5" key="1">
    <citation type="submission" date="2016-08" db="EMBL/GenBank/DDBJ databases">
        <authorList>
            <person name="Seilhamer J.J."/>
        </authorList>
    </citation>
    <scope>NUCLEOTIDE SEQUENCE [LARGE SCALE GENOMIC DNA]</scope>
    <source>
        <strain evidence="4">ING2-E5A</strain>
    </source>
</reference>
<evidence type="ECO:0000313" key="5">
    <source>
        <dbReference type="Proteomes" id="UP000178485"/>
    </source>
</evidence>
<feature type="chain" id="PRO_5009603847" description="Non-reducing end beta-L-arabinofuranosidase" evidence="1">
    <location>
        <begin position="19"/>
        <end position="622"/>
    </location>
</feature>
<dbReference type="Gene3D" id="1.50.10.20">
    <property type="match status" value="1"/>
</dbReference>
<dbReference type="PANTHER" id="PTHR43465:SF2">
    <property type="entry name" value="DUF1680 DOMAIN PROTEIN (AFU_ORTHOLOGUE AFUA_1G08910)"/>
    <property type="match status" value="1"/>
</dbReference>
<dbReference type="EMBL" id="LT608328">
    <property type="protein sequence ID" value="SCM57062.1"/>
    <property type="molecule type" value="Genomic_DNA"/>
</dbReference>
<dbReference type="InterPro" id="IPR049046">
    <property type="entry name" value="Beta-AFase-like_GH127_middle"/>
</dbReference>
<dbReference type="GO" id="GO:0005975">
    <property type="term" value="P:carbohydrate metabolic process"/>
    <property type="evidence" value="ECO:0007669"/>
    <property type="project" value="InterPro"/>
</dbReference>
<dbReference type="STRING" id="1642646.ING2E5A_1167"/>
<dbReference type="KEGG" id="pmuc:ING2E5A_1167"/>
<evidence type="ECO:0008006" key="6">
    <source>
        <dbReference type="Google" id="ProtNLM"/>
    </source>
</evidence>
<evidence type="ECO:0000313" key="4">
    <source>
        <dbReference type="EMBL" id="SCM57062.1"/>
    </source>
</evidence>
<dbReference type="PANTHER" id="PTHR43465">
    <property type="entry name" value="DUF1680 DOMAIN PROTEIN (AFU_ORTHOLOGUE AFUA_1G08910)"/>
    <property type="match status" value="1"/>
</dbReference>
<evidence type="ECO:0000256" key="1">
    <source>
        <dbReference type="SAM" id="SignalP"/>
    </source>
</evidence>
<dbReference type="Pfam" id="PF20736">
    <property type="entry name" value="Glyco_hydro127M"/>
    <property type="match status" value="1"/>
</dbReference>